<dbReference type="SUPFAM" id="SSF81296">
    <property type="entry name" value="E set domains"/>
    <property type="match status" value="1"/>
</dbReference>
<dbReference type="Gene3D" id="3.90.400.10">
    <property type="entry name" value="Oligo-1,6-glucosidase, Domain 2"/>
    <property type="match status" value="1"/>
</dbReference>
<dbReference type="SUPFAM" id="SSF51445">
    <property type="entry name" value="(Trans)glycosidases"/>
    <property type="match status" value="1"/>
</dbReference>
<dbReference type="Pfam" id="PF02903">
    <property type="entry name" value="Alpha-amylase_N"/>
    <property type="match status" value="1"/>
</dbReference>
<sequence>MDVAAIYHEAKSKYAYAYDNETLHIRIRTAKNDVDKIKLIYKDPFYWNIENENNKDKELKEDLSSVPMIKEHSTGLHDYWICEIRPDWKRVKYTFLIEDRKAKIIFGSREIIYLDKEDDERRLYDLNNYYNFPYINYEDVYEAPDWVQDTVWYQIFTERFSNGDKSIDEDNVLEWGSTDNVSNDMFFGGDLRGVINKLDYIKDMGFTGIYFTPIFKAPTNHKYDTEDYYSIDSHFGTNEVFKELVQEAHKRGIKIMLDAVFNHCGWLHPYWQDVIDKGRESKYYDCFFINGDTPINYPVDGNNNPKINDMTYDDITSLNFATFAFTPLMPKWNTGNEIAREHLIGAAKYWIENYDIDGWRLDVSNEVSHQFWREFRKEVKGVKKDVFILGENWDEAYPWLNTGQFDSVMNYELLMAIWSFFGQNTNDNIHIKPSKFIELINRVLVTYPKNILKNMFNLVDSHDTKRIYTVCHEDTDKTNLAFLFQFTFPGTPSIYYGSEVGMSGENDPNNRKCMVWDVNKQNDKIKNHLESLIELRKSYKAFTSTDITWLDYDDDKEYLIYKKKDDGQEIYFLINNGDKEIYVKLPQELVNEKVMDIYNQKGIMLTDEVIMKEKSFLIFEKE</sequence>
<dbReference type="Pfam" id="PF00128">
    <property type="entry name" value="Alpha-amylase"/>
    <property type="match status" value="1"/>
</dbReference>
<accession>A0A9W5YCC4</accession>
<dbReference type="InterPro" id="IPR006047">
    <property type="entry name" value="GH13_cat_dom"/>
</dbReference>
<gene>
    <name evidence="5" type="primary">malZ</name>
    <name evidence="5" type="ORF">SH1V18_29890</name>
</gene>
<dbReference type="SMART" id="SM00642">
    <property type="entry name" value="Aamy"/>
    <property type="match status" value="1"/>
</dbReference>
<proteinExistence type="inferred from homology"/>
<dbReference type="GO" id="GO:0004553">
    <property type="term" value="F:hydrolase activity, hydrolyzing O-glycosyl compounds"/>
    <property type="evidence" value="ECO:0007669"/>
    <property type="project" value="InterPro"/>
</dbReference>
<keyword evidence="3" id="KW-0326">Glycosidase</keyword>
<dbReference type="CDD" id="cd11338">
    <property type="entry name" value="AmyAc_CMD"/>
    <property type="match status" value="1"/>
</dbReference>
<evidence type="ECO:0000313" key="6">
    <source>
        <dbReference type="Proteomes" id="UP001144256"/>
    </source>
</evidence>
<comment type="caution">
    <text evidence="5">The sequence shown here is derived from an EMBL/GenBank/DDBJ whole genome shotgun (WGS) entry which is preliminary data.</text>
</comment>
<name>A0A9W5YCC4_9FIRM</name>
<dbReference type="InterPro" id="IPR004185">
    <property type="entry name" value="Glyco_hydro_13_lg-like_dom"/>
</dbReference>
<evidence type="ECO:0000313" key="5">
    <source>
        <dbReference type="EMBL" id="GKX30509.1"/>
    </source>
</evidence>
<dbReference type="AlphaFoldDB" id="A0A9W5YCC4"/>
<dbReference type="InterPro" id="IPR045857">
    <property type="entry name" value="O16G_dom_2"/>
</dbReference>
<feature type="domain" description="Glycosyl hydrolase family 13 catalytic" evidence="4">
    <location>
        <begin position="154"/>
        <end position="536"/>
    </location>
</feature>
<dbReference type="PANTHER" id="PTHR10357:SF210">
    <property type="entry name" value="MALTODEXTRIN GLUCOSIDASE"/>
    <property type="match status" value="1"/>
</dbReference>
<dbReference type="EMBL" id="BRLB01000010">
    <property type="protein sequence ID" value="GKX30509.1"/>
    <property type="molecule type" value="Genomic_DNA"/>
</dbReference>
<comment type="similarity">
    <text evidence="1">Belongs to the glycosyl hydrolase 13 family.</text>
</comment>
<dbReference type="Gene3D" id="2.60.40.10">
    <property type="entry name" value="Immunoglobulins"/>
    <property type="match status" value="1"/>
</dbReference>
<organism evidence="5 6">
    <name type="scientific">Vallitalea longa</name>
    <dbReference type="NCBI Taxonomy" id="2936439"/>
    <lineage>
        <taxon>Bacteria</taxon>
        <taxon>Bacillati</taxon>
        <taxon>Bacillota</taxon>
        <taxon>Clostridia</taxon>
        <taxon>Lachnospirales</taxon>
        <taxon>Vallitaleaceae</taxon>
        <taxon>Vallitalea</taxon>
    </lineage>
</organism>
<dbReference type="Gene3D" id="3.20.20.80">
    <property type="entry name" value="Glycosidases"/>
    <property type="match status" value="1"/>
</dbReference>
<evidence type="ECO:0000256" key="2">
    <source>
        <dbReference type="ARBA" id="ARBA00022801"/>
    </source>
</evidence>
<dbReference type="RefSeq" id="WP_281816755.1">
    <property type="nucleotide sequence ID" value="NZ_BRLB01000010.1"/>
</dbReference>
<dbReference type="InterPro" id="IPR013783">
    <property type="entry name" value="Ig-like_fold"/>
</dbReference>
<dbReference type="GO" id="GO:0005975">
    <property type="term" value="P:carbohydrate metabolic process"/>
    <property type="evidence" value="ECO:0007669"/>
    <property type="project" value="InterPro"/>
</dbReference>
<evidence type="ECO:0000259" key="4">
    <source>
        <dbReference type="SMART" id="SM00642"/>
    </source>
</evidence>
<dbReference type="InterPro" id="IPR014756">
    <property type="entry name" value="Ig_E-set"/>
</dbReference>
<keyword evidence="6" id="KW-1185">Reference proteome</keyword>
<dbReference type="Gene3D" id="2.60.40.1180">
    <property type="entry name" value="Golgi alpha-mannosidase II"/>
    <property type="match status" value="1"/>
</dbReference>
<dbReference type="InterPro" id="IPR017853">
    <property type="entry name" value="GH"/>
</dbReference>
<evidence type="ECO:0000256" key="3">
    <source>
        <dbReference type="ARBA" id="ARBA00023295"/>
    </source>
</evidence>
<keyword evidence="2" id="KW-0378">Hydrolase</keyword>
<dbReference type="CDD" id="cd02857">
    <property type="entry name" value="E_set_CDase_PDE_N"/>
    <property type="match status" value="1"/>
</dbReference>
<dbReference type="PANTHER" id="PTHR10357">
    <property type="entry name" value="ALPHA-AMYLASE FAMILY MEMBER"/>
    <property type="match status" value="1"/>
</dbReference>
<evidence type="ECO:0000256" key="1">
    <source>
        <dbReference type="ARBA" id="ARBA00008061"/>
    </source>
</evidence>
<dbReference type="SUPFAM" id="SSF51011">
    <property type="entry name" value="Glycosyl hydrolase domain"/>
    <property type="match status" value="1"/>
</dbReference>
<dbReference type="InterPro" id="IPR013780">
    <property type="entry name" value="Glyco_hydro_b"/>
</dbReference>
<dbReference type="Proteomes" id="UP001144256">
    <property type="component" value="Unassembled WGS sequence"/>
</dbReference>
<protein>
    <submittedName>
        <fullName evidence="5">Cyclomaltodextrinase</fullName>
    </submittedName>
</protein>
<reference evidence="5" key="1">
    <citation type="submission" date="2022-06" db="EMBL/GenBank/DDBJ databases">
        <title>Vallitalea longa sp. nov., an anaerobic bacterium isolated from marine sediment.</title>
        <authorList>
            <person name="Hirano S."/>
            <person name="Terahara T."/>
            <person name="Mori K."/>
            <person name="Hamada M."/>
            <person name="Matsumoto R."/>
            <person name="Kobayashi T."/>
        </authorList>
    </citation>
    <scope>NUCLEOTIDE SEQUENCE</scope>
    <source>
        <strain evidence="5">SH18-1</strain>
    </source>
</reference>